<dbReference type="EMBL" id="JAMZEB010000002">
    <property type="protein sequence ID" value="MCP2356687.1"/>
    <property type="molecule type" value="Genomic_DNA"/>
</dbReference>
<evidence type="ECO:0000313" key="2">
    <source>
        <dbReference type="Proteomes" id="UP001139648"/>
    </source>
</evidence>
<reference evidence="1" key="1">
    <citation type="submission" date="2022-06" db="EMBL/GenBank/DDBJ databases">
        <title>Sequencing the genomes of 1000 actinobacteria strains.</title>
        <authorList>
            <person name="Klenk H.-P."/>
        </authorList>
    </citation>
    <scope>NUCLEOTIDE SEQUENCE</scope>
    <source>
        <strain evidence="1">DSM 46694</strain>
    </source>
</reference>
<proteinExistence type="predicted"/>
<protein>
    <submittedName>
        <fullName evidence="1">Uncharacterized protein</fullName>
    </submittedName>
</protein>
<accession>A0A9X2GD77</accession>
<dbReference type="AlphaFoldDB" id="A0A9X2GD77"/>
<name>A0A9X2GD77_9ACTN</name>
<keyword evidence="2" id="KW-1185">Reference proteome</keyword>
<sequence>MATALRALLVGLSQGVILGLADAAPSDYFAATARALITPDVLGPP</sequence>
<evidence type="ECO:0000313" key="1">
    <source>
        <dbReference type="EMBL" id="MCP2356687.1"/>
    </source>
</evidence>
<dbReference type="RefSeq" id="WP_253743768.1">
    <property type="nucleotide sequence ID" value="NZ_BAABKA010000063.1"/>
</dbReference>
<gene>
    <name evidence="1" type="ORF">HD597_003707</name>
</gene>
<comment type="caution">
    <text evidence="1">The sequence shown here is derived from an EMBL/GenBank/DDBJ whole genome shotgun (WGS) entry which is preliminary data.</text>
</comment>
<dbReference type="Proteomes" id="UP001139648">
    <property type="component" value="Unassembled WGS sequence"/>
</dbReference>
<organism evidence="1 2">
    <name type="scientific">Nonomuraea thailandensis</name>
    <dbReference type="NCBI Taxonomy" id="1188745"/>
    <lineage>
        <taxon>Bacteria</taxon>
        <taxon>Bacillati</taxon>
        <taxon>Actinomycetota</taxon>
        <taxon>Actinomycetes</taxon>
        <taxon>Streptosporangiales</taxon>
        <taxon>Streptosporangiaceae</taxon>
        <taxon>Nonomuraea</taxon>
    </lineage>
</organism>